<dbReference type="Proteomes" id="UP000756387">
    <property type="component" value="Unassembled WGS sequence"/>
</dbReference>
<sequence length="146" mass="15034">MENKRPAYDPSEAAAALADIDRDQRAVRDTPWPIWLYPVNVVLLVALGLSFLVPEPAGMPVTLVVAGSVIAANLLAGRANGAPFALPTSRVFLGLVALSALLLVAAMMAAHDLDNPVGNVACSVAAGLVYAVACVVHHRSTRGGAA</sequence>
<feature type="transmembrane region" description="Helical" evidence="1">
    <location>
        <begin position="34"/>
        <end position="53"/>
    </location>
</feature>
<comment type="caution">
    <text evidence="2">The sequence shown here is derived from an EMBL/GenBank/DDBJ whole genome shotgun (WGS) entry which is preliminary data.</text>
</comment>
<feature type="transmembrane region" description="Helical" evidence="1">
    <location>
        <begin position="91"/>
        <end position="111"/>
    </location>
</feature>
<keyword evidence="3" id="KW-1185">Reference proteome</keyword>
<evidence type="ECO:0000313" key="2">
    <source>
        <dbReference type="EMBL" id="MBE7324000.1"/>
    </source>
</evidence>
<accession>A0ABR9RS66</accession>
<gene>
    <name evidence="2" type="ORF">IEQ44_04970</name>
</gene>
<name>A0ABR9RS66_9ACTN</name>
<feature type="transmembrane region" description="Helical" evidence="1">
    <location>
        <begin position="117"/>
        <end position="136"/>
    </location>
</feature>
<evidence type="ECO:0000313" key="3">
    <source>
        <dbReference type="Proteomes" id="UP000756387"/>
    </source>
</evidence>
<dbReference type="EMBL" id="JADCSA010000003">
    <property type="protein sequence ID" value="MBE7324000.1"/>
    <property type="molecule type" value="Genomic_DNA"/>
</dbReference>
<keyword evidence="1" id="KW-0812">Transmembrane</keyword>
<dbReference type="RefSeq" id="WP_193637300.1">
    <property type="nucleotide sequence ID" value="NZ_JADCSA010000003.1"/>
</dbReference>
<evidence type="ECO:0000256" key="1">
    <source>
        <dbReference type="SAM" id="Phobius"/>
    </source>
</evidence>
<organism evidence="2 3">
    <name type="scientific">Nocardioides malaquae</name>
    <dbReference type="NCBI Taxonomy" id="2773426"/>
    <lineage>
        <taxon>Bacteria</taxon>
        <taxon>Bacillati</taxon>
        <taxon>Actinomycetota</taxon>
        <taxon>Actinomycetes</taxon>
        <taxon>Propionibacteriales</taxon>
        <taxon>Nocardioidaceae</taxon>
        <taxon>Nocardioides</taxon>
    </lineage>
</organism>
<protein>
    <submittedName>
        <fullName evidence="2">Uncharacterized protein</fullName>
    </submittedName>
</protein>
<reference evidence="2 3" key="1">
    <citation type="submission" date="2020-10" db="EMBL/GenBank/DDBJ databases">
        <title>Nocardioides sp. isolated from sludge.</title>
        <authorList>
            <person name="Zhang X."/>
        </authorList>
    </citation>
    <scope>NUCLEOTIDE SEQUENCE [LARGE SCALE GENOMIC DNA]</scope>
    <source>
        <strain evidence="2 3">Y6</strain>
    </source>
</reference>
<keyword evidence="1" id="KW-1133">Transmembrane helix</keyword>
<feature type="transmembrane region" description="Helical" evidence="1">
    <location>
        <begin position="59"/>
        <end position="79"/>
    </location>
</feature>
<keyword evidence="1" id="KW-0472">Membrane</keyword>
<proteinExistence type="predicted"/>